<evidence type="ECO:0000313" key="7">
    <source>
        <dbReference type="Proteomes" id="UP000270471"/>
    </source>
</evidence>
<feature type="region of interest" description="Disordered" evidence="4">
    <location>
        <begin position="195"/>
        <end position="214"/>
    </location>
</feature>
<dbReference type="PROSITE" id="PS50949">
    <property type="entry name" value="HTH_GNTR"/>
    <property type="match status" value="1"/>
</dbReference>
<gene>
    <name evidence="6" type="ORF">CTZ28_34845</name>
</gene>
<dbReference type="PANTHER" id="PTHR43537:SF24">
    <property type="entry name" value="GLUCONATE OPERON TRANSCRIPTIONAL REPRESSOR"/>
    <property type="match status" value="1"/>
</dbReference>
<dbReference type="SUPFAM" id="SSF48008">
    <property type="entry name" value="GntR ligand-binding domain-like"/>
    <property type="match status" value="1"/>
</dbReference>
<feature type="domain" description="HTH gntR-type" evidence="5">
    <location>
        <begin position="2"/>
        <end position="68"/>
    </location>
</feature>
<evidence type="ECO:0000259" key="5">
    <source>
        <dbReference type="PROSITE" id="PS50949"/>
    </source>
</evidence>
<dbReference type="SUPFAM" id="SSF46785">
    <property type="entry name" value="Winged helix' DNA-binding domain"/>
    <property type="match status" value="1"/>
</dbReference>
<proteinExistence type="predicted"/>
<dbReference type="Pfam" id="PF07729">
    <property type="entry name" value="FCD"/>
    <property type="match status" value="1"/>
</dbReference>
<dbReference type="EMBL" id="PENI01000031">
    <property type="protein sequence ID" value="RMB81402.1"/>
    <property type="molecule type" value="Genomic_DNA"/>
</dbReference>
<dbReference type="Gene3D" id="1.10.10.10">
    <property type="entry name" value="Winged helix-like DNA-binding domain superfamily/Winged helix DNA-binding domain"/>
    <property type="match status" value="1"/>
</dbReference>
<dbReference type="AlphaFoldDB" id="A0A3M0HZY3"/>
<keyword evidence="2" id="KW-0238">DNA-binding</keyword>
<dbReference type="SMART" id="SM00345">
    <property type="entry name" value="HTH_GNTR"/>
    <property type="match status" value="1"/>
</dbReference>
<keyword evidence="1" id="KW-0805">Transcription regulation</keyword>
<dbReference type="SMART" id="SM00895">
    <property type="entry name" value="FCD"/>
    <property type="match status" value="1"/>
</dbReference>
<protein>
    <submittedName>
        <fullName evidence="6">GntR family transcriptional regulator</fullName>
    </submittedName>
</protein>
<evidence type="ECO:0000256" key="2">
    <source>
        <dbReference type="ARBA" id="ARBA00023125"/>
    </source>
</evidence>
<dbReference type="GO" id="GO:0003700">
    <property type="term" value="F:DNA-binding transcription factor activity"/>
    <property type="evidence" value="ECO:0007669"/>
    <property type="project" value="InterPro"/>
</dbReference>
<evidence type="ECO:0000256" key="1">
    <source>
        <dbReference type="ARBA" id="ARBA00023015"/>
    </source>
</evidence>
<sequence length="214" mass="24136">MKNTRDTIYDELRHRLTSGHYPPDASLVPLALSMEFTVSRTPIREALALLERDGLLVATRRGFALRRRSDEEMLELFEVRAVLDATAASSAALRRSPVDLARMDVLLEQAGTLDDPAEIRRSLNEWHDTVRHAAHNGTVIALLHTIDAQVKTSAPWATPTVDDTFEATLAEHRAVTEAIRDQDAEASRLRMLAHHARDRDTRIQQRVRRGTPPR</sequence>
<dbReference type="InterPro" id="IPR008920">
    <property type="entry name" value="TF_FadR/GntR_C"/>
</dbReference>
<dbReference type="InterPro" id="IPR036388">
    <property type="entry name" value="WH-like_DNA-bd_sf"/>
</dbReference>
<dbReference type="PANTHER" id="PTHR43537">
    <property type="entry name" value="TRANSCRIPTIONAL REGULATOR, GNTR FAMILY"/>
    <property type="match status" value="1"/>
</dbReference>
<evidence type="ECO:0000256" key="4">
    <source>
        <dbReference type="SAM" id="MobiDB-lite"/>
    </source>
</evidence>
<dbReference type="GO" id="GO:0003677">
    <property type="term" value="F:DNA binding"/>
    <property type="evidence" value="ECO:0007669"/>
    <property type="project" value="UniProtKB-KW"/>
</dbReference>
<keyword evidence="7" id="KW-1185">Reference proteome</keyword>
<dbReference type="Gene3D" id="1.20.120.530">
    <property type="entry name" value="GntR ligand-binding domain-like"/>
    <property type="match status" value="1"/>
</dbReference>
<dbReference type="RefSeq" id="WP_121893775.1">
    <property type="nucleotide sequence ID" value="NZ_PENI01000031.1"/>
</dbReference>
<dbReference type="InterPro" id="IPR000524">
    <property type="entry name" value="Tscrpt_reg_HTH_GntR"/>
</dbReference>
<accession>A0A3M0HZY3</accession>
<dbReference type="Pfam" id="PF00392">
    <property type="entry name" value="GntR"/>
    <property type="match status" value="1"/>
</dbReference>
<dbReference type="OrthoDB" id="3289286at2"/>
<comment type="caution">
    <text evidence="6">The sequence shown here is derived from an EMBL/GenBank/DDBJ whole genome shotgun (WGS) entry which is preliminary data.</text>
</comment>
<dbReference type="InterPro" id="IPR036390">
    <property type="entry name" value="WH_DNA-bd_sf"/>
</dbReference>
<evidence type="ECO:0000313" key="6">
    <source>
        <dbReference type="EMBL" id="RMB81402.1"/>
    </source>
</evidence>
<feature type="compositionally biased region" description="Basic residues" evidence="4">
    <location>
        <begin position="205"/>
        <end position="214"/>
    </location>
</feature>
<dbReference type="InterPro" id="IPR011711">
    <property type="entry name" value="GntR_C"/>
</dbReference>
<organism evidence="6 7">
    <name type="scientific">Streptomyces shenzhenensis</name>
    <dbReference type="NCBI Taxonomy" id="943815"/>
    <lineage>
        <taxon>Bacteria</taxon>
        <taxon>Bacillati</taxon>
        <taxon>Actinomycetota</taxon>
        <taxon>Actinomycetes</taxon>
        <taxon>Kitasatosporales</taxon>
        <taxon>Streptomycetaceae</taxon>
        <taxon>Streptomyces</taxon>
    </lineage>
</organism>
<reference evidence="6 7" key="1">
    <citation type="submission" date="2017-11" db="EMBL/GenBank/DDBJ databases">
        <title>Draft genome of actinobacteria isolated from guarana (Paullinia cupana (Mart.) Ducke.</title>
        <authorList>
            <person name="Siqueira K.A."/>
            <person name="Liotti R.G."/>
            <person name="Mendes T.A.O."/>
            <person name="Soares M.A."/>
        </authorList>
    </citation>
    <scope>NUCLEOTIDE SEQUENCE [LARGE SCALE GENOMIC DNA]</scope>
    <source>
        <strain evidence="6 7">193</strain>
    </source>
</reference>
<dbReference type="Proteomes" id="UP000270471">
    <property type="component" value="Unassembled WGS sequence"/>
</dbReference>
<evidence type="ECO:0000256" key="3">
    <source>
        <dbReference type="ARBA" id="ARBA00023163"/>
    </source>
</evidence>
<name>A0A3M0HZY3_9ACTN</name>
<keyword evidence="3" id="KW-0804">Transcription</keyword>